<dbReference type="PROSITE" id="PS51257">
    <property type="entry name" value="PROKAR_LIPOPROTEIN"/>
    <property type="match status" value="1"/>
</dbReference>
<proteinExistence type="predicted"/>
<comment type="caution">
    <text evidence="2">The sequence shown here is derived from an EMBL/GenBank/DDBJ whole genome shotgun (WGS) entry which is preliminary data.</text>
</comment>
<sequence>MRVCRKMITAAAVVCVVAACSMFPAFAHGHCRDGASYRYPVCTEEGCQETGRHIHDGKTYCGYDHERGYCDGSCPYYESGAQGGGHHHRGGCHRG</sequence>
<dbReference type="Proteomes" id="UP000823900">
    <property type="component" value="Unassembled WGS sequence"/>
</dbReference>
<feature type="signal peptide" evidence="1">
    <location>
        <begin position="1"/>
        <end position="27"/>
    </location>
</feature>
<evidence type="ECO:0000313" key="3">
    <source>
        <dbReference type="Proteomes" id="UP000823900"/>
    </source>
</evidence>
<protein>
    <submittedName>
        <fullName evidence="2">Chitinase</fullName>
    </submittedName>
</protein>
<dbReference type="AlphaFoldDB" id="A0A9D2HFJ2"/>
<evidence type="ECO:0000313" key="2">
    <source>
        <dbReference type="EMBL" id="HJA70696.1"/>
    </source>
</evidence>
<organism evidence="2 3">
    <name type="scientific">Candidatus Lachnoclostridium stercoravium</name>
    <dbReference type="NCBI Taxonomy" id="2838633"/>
    <lineage>
        <taxon>Bacteria</taxon>
        <taxon>Bacillati</taxon>
        <taxon>Bacillota</taxon>
        <taxon>Clostridia</taxon>
        <taxon>Lachnospirales</taxon>
        <taxon>Lachnospiraceae</taxon>
    </lineage>
</organism>
<reference evidence="2" key="1">
    <citation type="journal article" date="2021" name="PeerJ">
        <title>Extensive microbial diversity within the chicken gut microbiome revealed by metagenomics and culture.</title>
        <authorList>
            <person name="Gilroy R."/>
            <person name="Ravi A."/>
            <person name="Getino M."/>
            <person name="Pursley I."/>
            <person name="Horton D.L."/>
            <person name="Alikhan N.F."/>
            <person name="Baker D."/>
            <person name="Gharbi K."/>
            <person name="Hall N."/>
            <person name="Watson M."/>
            <person name="Adriaenssens E.M."/>
            <person name="Foster-Nyarko E."/>
            <person name="Jarju S."/>
            <person name="Secka A."/>
            <person name="Antonio M."/>
            <person name="Oren A."/>
            <person name="Chaudhuri R.R."/>
            <person name="La Ragione R."/>
            <person name="Hildebrand F."/>
            <person name="Pallen M.J."/>
        </authorList>
    </citation>
    <scope>NUCLEOTIDE SEQUENCE</scope>
    <source>
        <strain evidence="2">CHK178-16964</strain>
    </source>
</reference>
<reference evidence="2" key="2">
    <citation type="submission" date="2021-04" db="EMBL/GenBank/DDBJ databases">
        <authorList>
            <person name="Gilroy R."/>
        </authorList>
    </citation>
    <scope>NUCLEOTIDE SEQUENCE</scope>
    <source>
        <strain evidence="2">CHK178-16964</strain>
    </source>
</reference>
<dbReference type="EMBL" id="DWZA01000033">
    <property type="protein sequence ID" value="HJA70696.1"/>
    <property type="molecule type" value="Genomic_DNA"/>
</dbReference>
<keyword evidence="1" id="KW-0732">Signal</keyword>
<gene>
    <name evidence="2" type="ORF">IAA07_03825</name>
</gene>
<evidence type="ECO:0000256" key="1">
    <source>
        <dbReference type="SAM" id="SignalP"/>
    </source>
</evidence>
<accession>A0A9D2HFJ2</accession>
<name>A0A9D2HFJ2_9FIRM</name>
<feature type="chain" id="PRO_5038756335" evidence="1">
    <location>
        <begin position="28"/>
        <end position="95"/>
    </location>
</feature>